<dbReference type="STRING" id="561365.SAMN05660866_02774"/>
<dbReference type="RefSeq" id="WP_234999741.1">
    <property type="nucleotide sequence ID" value="NZ_FUYL01000008.1"/>
</dbReference>
<accession>A0A1T5D6N7</accession>
<dbReference type="Proteomes" id="UP000190339">
    <property type="component" value="Unassembled WGS sequence"/>
</dbReference>
<evidence type="ECO:0000313" key="3">
    <source>
        <dbReference type="EMBL" id="SKB67355.1"/>
    </source>
</evidence>
<dbReference type="AlphaFoldDB" id="A0A1T5D6N7"/>
<keyword evidence="2" id="KW-0812">Transmembrane</keyword>
<evidence type="ECO:0000256" key="1">
    <source>
        <dbReference type="SAM" id="Coils"/>
    </source>
</evidence>
<keyword evidence="1" id="KW-0175">Coiled coil</keyword>
<dbReference type="InterPro" id="IPR045749">
    <property type="entry name" value="DUF6090"/>
</dbReference>
<keyword evidence="2" id="KW-0472">Membrane</keyword>
<feature type="transmembrane region" description="Helical" evidence="2">
    <location>
        <begin position="21"/>
        <end position="40"/>
    </location>
</feature>
<protein>
    <submittedName>
        <fullName evidence="3">Uncharacterized protein</fullName>
    </submittedName>
</protein>
<sequence length="237" mass="28212">MIHFFRKIRQRLLTENKFSKYLLYAIGEIVLVMVGILLALQVNNWNELRKKEEAEIQLYHKIIADLNSEQAVIENKIRDLNAHQNIHFQIYFESQGKAEYNPTINYKSLYTYSLVQLFFDENYSKSLPLINDNETHNLLKKYIDKEKITTTSNIQWNEIKTEHIKPFLAKHGIKNTEAVFEIQSPDDWAAVSYSQLISYPKLIEQYGTIEFDQLLYELRVYTTWLLHNFNLLKKSNR</sequence>
<reference evidence="4" key="1">
    <citation type="submission" date="2017-02" db="EMBL/GenBank/DDBJ databases">
        <authorList>
            <person name="Varghese N."/>
            <person name="Submissions S."/>
        </authorList>
    </citation>
    <scope>NUCLEOTIDE SEQUENCE [LARGE SCALE GENOMIC DNA]</scope>
    <source>
        <strain evidence="4">DSM 23546</strain>
    </source>
</reference>
<dbReference type="EMBL" id="FUYL01000008">
    <property type="protein sequence ID" value="SKB67355.1"/>
    <property type="molecule type" value="Genomic_DNA"/>
</dbReference>
<keyword evidence="2" id="KW-1133">Transmembrane helix</keyword>
<feature type="coiled-coil region" evidence="1">
    <location>
        <begin position="49"/>
        <end position="83"/>
    </location>
</feature>
<gene>
    <name evidence="3" type="ORF">SAMN05660866_02774</name>
</gene>
<name>A0A1T5D6N7_9FLAO</name>
<evidence type="ECO:0000313" key="4">
    <source>
        <dbReference type="Proteomes" id="UP000190339"/>
    </source>
</evidence>
<organism evidence="3 4">
    <name type="scientific">Maribacter arcticus</name>
    <dbReference type="NCBI Taxonomy" id="561365"/>
    <lineage>
        <taxon>Bacteria</taxon>
        <taxon>Pseudomonadati</taxon>
        <taxon>Bacteroidota</taxon>
        <taxon>Flavobacteriia</taxon>
        <taxon>Flavobacteriales</taxon>
        <taxon>Flavobacteriaceae</taxon>
        <taxon>Maribacter</taxon>
    </lineage>
</organism>
<dbReference type="Pfam" id="PF19578">
    <property type="entry name" value="DUF6090"/>
    <property type="match status" value="1"/>
</dbReference>
<feature type="non-terminal residue" evidence="3">
    <location>
        <position position="237"/>
    </location>
</feature>
<evidence type="ECO:0000256" key="2">
    <source>
        <dbReference type="SAM" id="Phobius"/>
    </source>
</evidence>
<proteinExistence type="predicted"/>
<keyword evidence="4" id="KW-1185">Reference proteome</keyword>